<dbReference type="Proteomes" id="UP001447188">
    <property type="component" value="Unassembled WGS sequence"/>
</dbReference>
<proteinExistence type="predicted"/>
<feature type="compositionally biased region" description="Pro residues" evidence="1">
    <location>
        <begin position="166"/>
        <end position="175"/>
    </location>
</feature>
<accession>A0ABR3GCG7</accession>
<protein>
    <submittedName>
        <fullName evidence="2">Uncharacterized protein</fullName>
    </submittedName>
</protein>
<name>A0ABR3GCG7_9PEZI</name>
<evidence type="ECO:0000313" key="3">
    <source>
        <dbReference type="Proteomes" id="UP001447188"/>
    </source>
</evidence>
<keyword evidence="3" id="KW-1185">Reference proteome</keyword>
<feature type="compositionally biased region" description="Polar residues" evidence="1">
    <location>
        <begin position="79"/>
        <end position="96"/>
    </location>
</feature>
<gene>
    <name evidence="2" type="ORF">Q9L58_007461</name>
</gene>
<reference evidence="2 3" key="1">
    <citation type="submission" date="2024-02" db="EMBL/GenBank/DDBJ databases">
        <title>Discinaceae phylogenomics.</title>
        <authorList>
            <person name="Dirks A.C."/>
            <person name="James T.Y."/>
        </authorList>
    </citation>
    <scope>NUCLEOTIDE SEQUENCE [LARGE SCALE GENOMIC DNA]</scope>
    <source>
        <strain evidence="2 3">ACD0624</strain>
    </source>
</reference>
<comment type="caution">
    <text evidence="2">The sequence shown here is derived from an EMBL/GenBank/DDBJ whole genome shotgun (WGS) entry which is preliminary data.</text>
</comment>
<sequence length="175" mass="19227">MSDAEGSSGKFNYRPTSTIARSFSDQLNDAFLIDDNLDKLTSTVEQKKQSVTFQSHELKFLEESIQRAEALLEERKNRFSQQFPGSSVDVNVPSSSKKARPPIPSYDSNGNENDKATEANGTEPKRTVPKPPGADGYVVVHKTPSIIGAAAGSEEKRRFDEQYKGRPPPPVPAES</sequence>
<evidence type="ECO:0000256" key="1">
    <source>
        <dbReference type="SAM" id="MobiDB-lite"/>
    </source>
</evidence>
<feature type="region of interest" description="Disordered" evidence="1">
    <location>
        <begin position="78"/>
        <end position="175"/>
    </location>
</feature>
<feature type="compositionally biased region" description="Basic and acidic residues" evidence="1">
    <location>
        <begin position="153"/>
        <end position="164"/>
    </location>
</feature>
<organism evidence="2 3">
    <name type="scientific">Discina gigas</name>
    <dbReference type="NCBI Taxonomy" id="1032678"/>
    <lineage>
        <taxon>Eukaryota</taxon>
        <taxon>Fungi</taxon>
        <taxon>Dikarya</taxon>
        <taxon>Ascomycota</taxon>
        <taxon>Pezizomycotina</taxon>
        <taxon>Pezizomycetes</taxon>
        <taxon>Pezizales</taxon>
        <taxon>Discinaceae</taxon>
        <taxon>Discina</taxon>
    </lineage>
</organism>
<evidence type="ECO:0000313" key="2">
    <source>
        <dbReference type="EMBL" id="KAL0633634.1"/>
    </source>
</evidence>
<dbReference type="EMBL" id="JBBBZM010000119">
    <property type="protein sequence ID" value="KAL0633634.1"/>
    <property type="molecule type" value="Genomic_DNA"/>
</dbReference>